<evidence type="ECO:0000256" key="6">
    <source>
        <dbReference type="SAM" id="SignalP"/>
    </source>
</evidence>
<dbReference type="InterPro" id="IPR037045">
    <property type="entry name" value="S8pro/Inhibitor_I9_sf"/>
</dbReference>
<dbReference type="GO" id="GO:0006508">
    <property type="term" value="P:proteolysis"/>
    <property type="evidence" value="ECO:0007669"/>
    <property type="project" value="UniProtKB-KW"/>
</dbReference>
<dbReference type="PANTHER" id="PTHR48222">
    <property type="entry name" value="PROTEINASE INHIBITOR, PROPEPTIDE"/>
    <property type="match status" value="1"/>
</dbReference>
<keyword evidence="5" id="KW-0720">Serine protease</keyword>
<evidence type="ECO:0000256" key="2">
    <source>
        <dbReference type="ARBA" id="ARBA00022670"/>
    </source>
</evidence>
<feature type="chain" id="PRO_5006865726" evidence="6">
    <location>
        <begin position="26"/>
        <end position="118"/>
    </location>
</feature>
<name>A0A0V0H472_SOLCH</name>
<dbReference type="Pfam" id="PF05922">
    <property type="entry name" value="Inhibitor_I9"/>
    <property type="match status" value="1"/>
</dbReference>
<comment type="similarity">
    <text evidence="1">Belongs to the peptidase S8 family.</text>
</comment>
<dbReference type="AlphaFoldDB" id="A0A0V0H472"/>
<evidence type="ECO:0000256" key="5">
    <source>
        <dbReference type="ARBA" id="ARBA00022825"/>
    </source>
</evidence>
<dbReference type="GO" id="GO:0008236">
    <property type="term" value="F:serine-type peptidase activity"/>
    <property type="evidence" value="ECO:0007669"/>
    <property type="project" value="UniProtKB-KW"/>
</dbReference>
<organism evidence="8">
    <name type="scientific">Solanum chacoense</name>
    <name type="common">Chaco potato</name>
    <dbReference type="NCBI Taxonomy" id="4108"/>
    <lineage>
        <taxon>Eukaryota</taxon>
        <taxon>Viridiplantae</taxon>
        <taxon>Streptophyta</taxon>
        <taxon>Embryophyta</taxon>
        <taxon>Tracheophyta</taxon>
        <taxon>Spermatophyta</taxon>
        <taxon>Magnoliopsida</taxon>
        <taxon>eudicotyledons</taxon>
        <taxon>Gunneridae</taxon>
        <taxon>Pentapetalae</taxon>
        <taxon>asterids</taxon>
        <taxon>lamiids</taxon>
        <taxon>Solanales</taxon>
        <taxon>Solanaceae</taxon>
        <taxon>Solanoideae</taxon>
        <taxon>Solaneae</taxon>
        <taxon>Solanum</taxon>
    </lineage>
</organism>
<dbReference type="PANTHER" id="PTHR48222:SF4">
    <property type="entry name" value="PROTEINASE INHIBITOR, PROPEPTIDE"/>
    <property type="match status" value="1"/>
</dbReference>
<evidence type="ECO:0000256" key="3">
    <source>
        <dbReference type="ARBA" id="ARBA00022729"/>
    </source>
</evidence>
<keyword evidence="4" id="KW-0378">Hydrolase</keyword>
<keyword evidence="3 6" id="KW-0732">Signal</keyword>
<keyword evidence="2 8" id="KW-0645">Protease</keyword>
<dbReference type="Gene3D" id="3.30.70.80">
    <property type="entry name" value="Peptidase S8 propeptide/proteinase inhibitor I9"/>
    <property type="match status" value="1"/>
</dbReference>
<feature type="domain" description="Inhibitor I9" evidence="7">
    <location>
        <begin position="39"/>
        <end position="114"/>
    </location>
</feature>
<accession>A0A0V0H472</accession>
<proteinExistence type="inferred from homology"/>
<sequence length="118" mass="13175">MKKDQILSSILLFFFLFTAFITTMADSQASQPSNESKVHIVYTEQPKDQEPEEYHIKTLTSVLGSEEAAKEALIYSYKHAASGFSAKLTAEQVSELSKQPGVLQVVPSQTVQLHTRRV</sequence>
<dbReference type="EMBL" id="GEDG01025654">
    <property type="protein sequence ID" value="JAP15096.1"/>
    <property type="molecule type" value="Transcribed_RNA"/>
</dbReference>
<evidence type="ECO:0000256" key="1">
    <source>
        <dbReference type="ARBA" id="ARBA00011073"/>
    </source>
</evidence>
<reference evidence="8" key="1">
    <citation type="submission" date="2015-12" db="EMBL/GenBank/DDBJ databases">
        <title>Gene expression during late stages of embryo sac development: a critical building block for successful pollen-pistil interactions.</title>
        <authorList>
            <person name="Liu Y."/>
            <person name="Joly V."/>
            <person name="Sabar M."/>
            <person name="Matton D.P."/>
        </authorList>
    </citation>
    <scope>NUCLEOTIDE SEQUENCE</scope>
</reference>
<protein>
    <submittedName>
        <fullName evidence="8">Putative subtilisin-like protease-like</fullName>
    </submittedName>
</protein>
<dbReference type="InterPro" id="IPR010259">
    <property type="entry name" value="S8pro/Inhibitor_I9"/>
</dbReference>
<evidence type="ECO:0000313" key="8">
    <source>
        <dbReference type="EMBL" id="JAP15096.1"/>
    </source>
</evidence>
<feature type="signal peptide" evidence="6">
    <location>
        <begin position="1"/>
        <end position="25"/>
    </location>
</feature>
<evidence type="ECO:0000256" key="4">
    <source>
        <dbReference type="ARBA" id="ARBA00022801"/>
    </source>
</evidence>
<dbReference type="FunFam" id="3.30.70.80:FF:000002">
    <property type="entry name" value="Subtilisin-like protease SBT5.3"/>
    <property type="match status" value="1"/>
</dbReference>
<evidence type="ECO:0000259" key="7">
    <source>
        <dbReference type="Pfam" id="PF05922"/>
    </source>
</evidence>